<dbReference type="Pfam" id="PF04892">
    <property type="entry name" value="VanZ"/>
    <property type="match status" value="2"/>
</dbReference>
<evidence type="ECO:0000256" key="1">
    <source>
        <dbReference type="SAM" id="Phobius"/>
    </source>
</evidence>
<feature type="transmembrane region" description="Helical" evidence="1">
    <location>
        <begin position="342"/>
        <end position="360"/>
    </location>
</feature>
<name>A0A518HQY4_9BACT</name>
<dbReference type="PANTHER" id="PTHR28008:SF1">
    <property type="entry name" value="DOMAIN PROTEIN, PUTATIVE (AFU_ORTHOLOGUE AFUA_3G10980)-RELATED"/>
    <property type="match status" value="1"/>
</dbReference>
<feature type="domain" description="VanZ-like" evidence="2">
    <location>
        <begin position="330"/>
        <end position="419"/>
    </location>
</feature>
<feature type="transmembrane region" description="Helical" evidence="1">
    <location>
        <begin position="372"/>
        <end position="391"/>
    </location>
</feature>
<dbReference type="PANTHER" id="PTHR28008">
    <property type="entry name" value="DOMAIN PROTEIN, PUTATIVE (AFU_ORTHOLOGUE AFUA_3G10980)-RELATED"/>
    <property type="match status" value="1"/>
</dbReference>
<keyword evidence="1" id="KW-0812">Transmembrane</keyword>
<dbReference type="Proteomes" id="UP000319004">
    <property type="component" value="Chromosome"/>
</dbReference>
<feature type="transmembrane region" description="Helical" evidence="1">
    <location>
        <begin position="202"/>
        <end position="222"/>
    </location>
</feature>
<dbReference type="KEGG" id="snep:Enr13x_31150"/>
<feature type="transmembrane region" description="Helical" evidence="1">
    <location>
        <begin position="110"/>
        <end position="131"/>
    </location>
</feature>
<feature type="transmembrane region" description="Helical" evidence="1">
    <location>
        <begin position="403"/>
        <end position="423"/>
    </location>
</feature>
<sequence length="442" mass="48022">MLGLLAIAMLSLAIYGSFLPMRYVPTSWAEATAEFKSLPWFHLGIYRRADWVANGLIILLPSFLMSGAIDWGRSTRWPLMLFSPLVVVVCCAVAVAIEYCQAFFPIRTQSLNDLSAGCVGALLGPLVYLVLGRPFASAVFKLRDAEWSQKLRWLIVVFVFLNLAYAVMPLDLMLQPSDYVTKYHAGRIILLPSMNGLDSPDLMMVLFLSLIRGAILAAMFSVCCGTRTAVLGTIAFALTNEVLQIPVFTRFASAWEVIAATAGIPVGIAGARLVGKTKFLTHAWFWISAGGLALVLITVGTLGRSTGWVESAEAVQTAWGHFWDWPLAKYYFTSEFEAGSNVVAKLGLFAIVGFCFAVGVSKLTGAWRTVAIVWVAIAVVVTATFIEVMQVYLKPHIADASDILLYLTGAMAGWLAYQFVFGLETVGAERGWQNDGVAGAPG</sequence>
<feature type="domain" description="VanZ-like" evidence="2">
    <location>
        <begin position="47"/>
        <end position="131"/>
    </location>
</feature>
<feature type="transmembrane region" description="Helical" evidence="1">
    <location>
        <begin position="51"/>
        <end position="69"/>
    </location>
</feature>
<feature type="transmembrane region" description="Helical" evidence="1">
    <location>
        <begin position="81"/>
        <end position="104"/>
    </location>
</feature>
<reference evidence="3 4" key="1">
    <citation type="submission" date="2019-03" db="EMBL/GenBank/DDBJ databases">
        <title>Deep-cultivation of Planctomycetes and their phenomic and genomic characterization uncovers novel biology.</title>
        <authorList>
            <person name="Wiegand S."/>
            <person name="Jogler M."/>
            <person name="Boedeker C."/>
            <person name="Pinto D."/>
            <person name="Vollmers J."/>
            <person name="Rivas-Marin E."/>
            <person name="Kohn T."/>
            <person name="Peeters S.H."/>
            <person name="Heuer A."/>
            <person name="Rast P."/>
            <person name="Oberbeckmann S."/>
            <person name="Bunk B."/>
            <person name="Jeske O."/>
            <person name="Meyerdierks A."/>
            <person name="Storesund J.E."/>
            <person name="Kallscheuer N."/>
            <person name="Luecker S."/>
            <person name="Lage O.M."/>
            <person name="Pohl T."/>
            <person name="Merkel B.J."/>
            <person name="Hornburger P."/>
            <person name="Mueller R.-W."/>
            <person name="Bruemmer F."/>
            <person name="Labrenz M."/>
            <person name="Spormann A.M."/>
            <person name="Op den Camp H."/>
            <person name="Overmann J."/>
            <person name="Amann R."/>
            <person name="Jetten M.S.M."/>
            <person name="Mascher T."/>
            <person name="Medema M.H."/>
            <person name="Devos D.P."/>
            <person name="Kaster A.-K."/>
            <person name="Ovreas L."/>
            <person name="Rohde M."/>
            <person name="Galperin M.Y."/>
            <person name="Jogler C."/>
        </authorList>
    </citation>
    <scope>NUCLEOTIDE SEQUENCE [LARGE SCALE GENOMIC DNA]</scope>
    <source>
        <strain evidence="3 4">Enr13</strain>
    </source>
</reference>
<evidence type="ECO:0000313" key="4">
    <source>
        <dbReference type="Proteomes" id="UP000319004"/>
    </source>
</evidence>
<gene>
    <name evidence="3" type="ORF">Enr13x_31150</name>
</gene>
<proteinExistence type="predicted"/>
<evidence type="ECO:0000313" key="3">
    <source>
        <dbReference type="EMBL" id="QDV43260.1"/>
    </source>
</evidence>
<keyword evidence="1" id="KW-0472">Membrane</keyword>
<feature type="transmembrane region" description="Helical" evidence="1">
    <location>
        <begin position="254"/>
        <end position="271"/>
    </location>
</feature>
<organism evidence="3 4">
    <name type="scientific">Stieleria neptunia</name>
    <dbReference type="NCBI Taxonomy" id="2527979"/>
    <lineage>
        <taxon>Bacteria</taxon>
        <taxon>Pseudomonadati</taxon>
        <taxon>Planctomycetota</taxon>
        <taxon>Planctomycetia</taxon>
        <taxon>Pirellulales</taxon>
        <taxon>Pirellulaceae</taxon>
        <taxon>Stieleria</taxon>
    </lineage>
</organism>
<keyword evidence="4" id="KW-1185">Reference proteome</keyword>
<feature type="transmembrane region" description="Helical" evidence="1">
    <location>
        <begin position="151"/>
        <end position="168"/>
    </location>
</feature>
<dbReference type="AlphaFoldDB" id="A0A518HQY4"/>
<protein>
    <submittedName>
        <fullName evidence="3">VanZ like family protein</fullName>
    </submittedName>
</protein>
<evidence type="ECO:0000259" key="2">
    <source>
        <dbReference type="Pfam" id="PF04892"/>
    </source>
</evidence>
<accession>A0A518HQY4</accession>
<dbReference type="EMBL" id="CP037423">
    <property type="protein sequence ID" value="QDV43260.1"/>
    <property type="molecule type" value="Genomic_DNA"/>
</dbReference>
<keyword evidence="1" id="KW-1133">Transmembrane helix</keyword>
<feature type="transmembrane region" description="Helical" evidence="1">
    <location>
        <begin position="229"/>
        <end position="248"/>
    </location>
</feature>
<feature type="transmembrane region" description="Helical" evidence="1">
    <location>
        <begin position="283"/>
        <end position="303"/>
    </location>
</feature>
<dbReference type="InterPro" id="IPR006976">
    <property type="entry name" value="VanZ-like"/>
</dbReference>